<feature type="transmembrane region" description="Helical" evidence="16">
    <location>
        <begin position="57"/>
        <end position="79"/>
    </location>
</feature>
<keyword evidence="8" id="KW-0597">Phosphoprotein</keyword>
<evidence type="ECO:0000313" key="19">
    <source>
        <dbReference type="EMBL" id="RSU10688.1"/>
    </source>
</evidence>
<keyword evidence="14 16" id="KW-0472">Membrane</keyword>
<dbReference type="InterPro" id="IPR013011">
    <property type="entry name" value="PTS_EIIB_2"/>
</dbReference>
<feature type="transmembrane region" description="Helical" evidence="16">
    <location>
        <begin position="21"/>
        <end position="45"/>
    </location>
</feature>
<dbReference type="Pfam" id="PF02302">
    <property type="entry name" value="PTS_IIB"/>
    <property type="match status" value="1"/>
</dbReference>
<comment type="function">
    <text evidence="2">The phosphoenolpyruvate-dependent sugar phosphotransferase system (sugar PTS), a major carbohydrate active transport system, catalyzes the phosphorylation of incoming sugar substrates concomitantly with their translocation across the cell membrane. The enzyme II CmtAB PTS system is involved in D-mannitol transport.</text>
</comment>
<evidence type="ECO:0000256" key="14">
    <source>
        <dbReference type="ARBA" id="ARBA00023136"/>
    </source>
</evidence>
<dbReference type="EC" id="2.7.1.197" evidence="4"/>
<feature type="transmembrane region" description="Helical" evidence="16">
    <location>
        <begin position="318"/>
        <end position="340"/>
    </location>
</feature>
<dbReference type="AlphaFoldDB" id="A0A430ARK7"/>
<evidence type="ECO:0000256" key="2">
    <source>
        <dbReference type="ARBA" id="ARBA00002434"/>
    </source>
</evidence>
<dbReference type="PROSITE" id="PS51104">
    <property type="entry name" value="PTS_EIIC_TYPE_2"/>
    <property type="match status" value="1"/>
</dbReference>
<feature type="domain" description="PTS EIIB type-2" evidence="17">
    <location>
        <begin position="378"/>
        <end position="472"/>
    </location>
</feature>
<dbReference type="GO" id="GO:0005886">
    <property type="term" value="C:plasma membrane"/>
    <property type="evidence" value="ECO:0007669"/>
    <property type="project" value="UniProtKB-SubCell"/>
</dbReference>
<dbReference type="Pfam" id="PF02378">
    <property type="entry name" value="PTS_EIIC"/>
    <property type="match status" value="1"/>
</dbReference>
<dbReference type="PANTHER" id="PTHR30181:SF2">
    <property type="entry name" value="PTS SYSTEM MANNITOL-SPECIFIC EIICBA COMPONENT"/>
    <property type="match status" value="1"/>
</dbReference>
<feature type="transmembrane region" description="Helical" evidence="16">
    <location>
        <begin position="139"/>
        <end position="167"/>
    </location>
</feature>
<dbReference type="PROSITE" id="PS51099">
    <property type="entry name" value="PTS_EIIB_TYPE_2"/>
    <property type="match status" value="1"/>
</dbReference>
<feature type="domain" description="PTS EIIC type-2" evidence="18">
    <location>
        <begin position="18"/>
        <end position="349"/>
    </location>
</feature>
<evidence type="ECO:0000256" key="8">
    <source>
        <dbReference type="ARBA" id="ARBA00022553"/>
    </source>
</evidence>
<dbReference type="RefSeq" id="WP_126814215.1">
    <property type="nucleotide sequence ID" value="NZ_NGKC01000011.1"/>
</dbReference>
<comment type="catalytic activity">
    <reaction evidence="1">
        <text>D-mannitol(out) + N(pros)-phospho-L-histidyl-[protein] = D-mannitol 1-phosphate(in) + L-histidyl-[protein]</text>
        <dbReference type="Rhea" id="RHEA:33363"/>
        <dbReference type="Rhea" id="RHEA-COMP:9745"/>
        <dbReference type="Rhea" id="RHEA-COMP:9746"/>
        <dbReference type="ChEBI" id="CHEBI:16899"/>
        <dbReference type="ChEBI" id="CHEBI:29979"/>
        <dbReference type="ChEBI" id="CHEBI:61381"/>
        <dbReference type="ChEBI" id="CHEBI:64837"/>
        <dbReference type="EC" id="2.7.1.197"/>
    </reaction>
</comment>
<feature type="transmembrane region" description="Helical" evidence="16">
    <location>
        <begin position="291"/>
        <end position="311"/>
    </location>
</feature>
<evidence type="ECO:0000256" key="15">
    <source>
        <dbReference type="ARBA" id="ARBA00033349"/>
    </source>
</evidence>
<feature type="transmembrane region" description="Helical" evidence="16">
    <location>
        <begin position="179"/>
        <end position="199"/>
    </location>
</feature>
<dbReference type="InterPro" id="IPR003352">
    <property type="entry name" value="PTS_EIIC"/>
</dbReference>
<name>A0A430ARK7_9ENTE</name>
<evidence type="ECO:0000256" key="16">
    <source>
        <dbReference type="SAM" id="Phobius"/>
    </source>
</evidence>
<keyword evidence="12 16" id="KW-0812">Transmembrane</keyword>
<feature type="transmembrane region" description="Helical" evidence="16">
    <location>
        <begin position="219"/>
        <end position="241"/>
    </location>
</feature>
<keyword evidence="9" id="KW-0762">Sugar transport</keyword>
<gene>
    <name evidence="19" type="ORF">CBF27_10260</name>
</gene>
<evidence type="ECO:0000256" key="5">
    <source>
        <dbReference type="ARBA" id="ARBA00021825"/>
    </source>
</evidence>
<keyword evidence="11" id="KW-0598">Phosphotransferase system</keyword>
<keyword evidence="10" id="KW-0808">Transferase</keyword>
<proteinExistence type="predicted"/>
<evidence type="ECO:0000259" key="18">
    <source>
        <dbReference type="PROSITE" id="PS51104"/>
    </source>
</evidence>
<dbReference type="GO" id="GO:0009401">
    <property type="term" value="P:phosphoenolpyruvate-dependent sugar phosphotransferase system"/>
    <property type="evidence" value="ECO:0007669"/>
    <property type="project" value="UniProtKB-KW"/>
</dbReference>
<dbReference type="PANTHER" id="PTHR30181">
    <property type="entry name" value="MANNITOL PERMEASE IIC COMPONENT"/>
    <property type="match status" value="1"/>
</dbReference>
<keyword evidence="13 16" id="KW-1133">Transmembrane helix</keyword>
<dbReference type="InterPro" id="IPR029503">
    <property type="entry name" value="PTS_EIIB_mannitol"/>
</dbReference>
<evidence type="ECO:0000256" key="13">
    <source>
        <dbReference type="ARBA" id="ARBA00022989"/>
    </source>
</evidence>
<evidence type="ECO:0000256" key="10">
    <source>
        <dbReference type="ARBA" id="ARBA00022679"/>
    </source>
</evidence>
<comment type="subcellular location">
    <subcellularLocation>
        <location evidence="3">Cell membrane</location>
        <topology evidence="3">Multi-pass membrane protein</topology>
    </subcellularLocation>
</comment>
<evidence type="ECO:0000313" key="20">
    <source>
        <dbReference type="Proteomes" id="UP000286773"/>
    </source>
</evidence>
<sequence length="472" mass="50351">MEKKVAQPKTLRVRIQKMGGFLSAMVMPNIGVFIAWGLLAAFFIPTGWTPNEHLNELVGPILTYLLPILIGYVGGYNVYGKRGGAIGALSTMGVVIGADITMLIGGMIMGPIGALIIKKVDSLFKGKVKPGLEMLVDNFSLGIVGFIIAILGFLIVEPIFGVILAFLSAGVNWLTDRNLIPLTSIFVQPAQVLFLNNAINHGIMVPLGLQQVADTGKSILFLVEANGGTWTGLLLAFAFFGKGISKKSAPASTLIMFLGGIGEVAFPYALIKPVTILGPMLGNMASLAIAQLFNGGTVGAVSPGSFLALLMMTPKGAFVVNITCYVVATLVSFLVVAFFLKLDKTPEEAVSLDTVQSTTSVDSVLYTAPFTATGTKIERVIIACDAGMGSSAMGASMLRSKAKKANLHEVTVENVSVDNIPNDVDLIITSENLEERVKSLFPDKSVPILTIKNFLNNEEYDQFIQFIKESYD</sequence>
<dbReference type="InterPro" id="IPR013014">
    <property type="entry name" value="PTS_EIIC_2"/>
</dbReference>
<evidence type="ECO:0000256" key="4">
    <source>
        <dbReference type="ARBA" id="ARBA00011909"/>
    </source>
</evidence>
<comment type="caution">
    <text evidence="19">The sequence shown here is derived from an EMBL/GenBank/DDBJ whole genome shotgun (WGS) entry which is preliminary data.</text>
</comment>
<keyword evidence="7" id="KW-1003">Cell membrane</keyword>
<evidence type="ECO:0000256" key="11">
    <source>
        <dbReference type="ARBA" id="ARBA00022683"/>
    </source>
</evidence>
<dbReference type="InterPro" id="IPR003501">
    <property type="entry name" value="PTS_EIIB_2/3"/>
</dbReference>
<organism evidence="19 20">
    <name type="scientific">Vagococcus acidifermentans</name>
    <dbReference type="NCBI Taxonomy" id="564710"/>
    <lineage>
        <taxon>Bacteria</taxon>
        <taxon>Bacillati</taxon>
        <taxon>Bacillota</taxon>
        <taxon>Bacilli</taxon>
        <taxon>Lactobacillales</taxon>
        <taxon>Enterococcaceae</taxon>
        <taxon>Vagococcus</taxon>
    </lineage>
</organism>
<evidence type="ECO:0000256" key="6">
    <source>
        <dbReference type="ARBA" id="ARBA00022448"/>
    </source>
</evidence>
<dbReference type="Proteomes" id="UP000286773">
    <property type="component" value="Unassembled WGS sequence"/>
</dbReference>
<reference evidence="19 20" key="1">
    <citation type="submission" date="2017-05" db="EMBL/GenBank/DDBJ databases">
        <title>Vagococcus spp. assemblies.</title>
        <authorList>
            <person name="Gulvik C.A."/>
        </authorList>
    </citation>
    <scope>NUCLEOTIDE SEQUENCE [LARGE SCALE GENOMIC DNA]</scope>
    <source>
        <strain evidence="19 20">LMG 24798</strain>
    </source>
</reference>
<protein>
    <recommendedName>
        <fullName evidence="5">PTS system mannitol-specific EIICB component</fullName>
        <ecNumber evidence="4">2.7.1.197</ecNumber>
    </recommendedName>
    <alternativeName>
        <fullName evidence="15">EIICB-Mtl</fullName>
    </alternativeName>
</protein>
<keyword evidence="6" id="KW-0813">Transport</keyword>
<feature type="transmembrane region" description="Helical" evidence="16">
    <location>
        <begin position="253"/>
        <end position="271"/>
    </location>
</feature>
<dbReference type="InterPro" id="IPR050893">
    <property type="entry name" value="Sugar_PTS"/>
</dbReference>
<dbReference type="EMBL" id="NGKC01000011">
    <property type="protein sequence ID" value="RSU10688.1"/>
    <property type="molecule type" value="Genomic_DNA"/>
</dbReference>
<dbReference type="InterPro" id="IPR036095">
    <property type="entry name" value="PTS_EIIB-like_sf"/>
</dbReference>
<feature type="transmembrane region" description="Helical" evidence="16">
    <location>
        <begin position="91"/>
        <end position="117"/>
    </location>
</feature>
<keyword evidence="20" id="KW-1185">Reference proteome</keyword>
<dbReference type="GO" id="GO:0090563">
    <property type="term" value="F:protein-phosphocysteine-sugar phosphotransferase activity"/>
    <property type="evidence" value="ECO:0007669"/>
    <property type="project" value="TreeGrafter"/>
</dbReference>
<evidence type="ECO:0000256" key="7">
    <source>
        <dbReference type="ARBA" id="ARBA00022475"/>
    </source>
</evidence>
<dbReference type="CDD" id="cd05567">
    <property type="entry name" value="PTS_IIB_mannitol"/>
    <property type="match status" value="1"/>
</dbReference>
<evidence type="ECO:0000256" key="9">
    <source>
        <dbReference type="ARBA" id="ARBA00022597"/>
    </source>
</evidence>
<dbReference type="SUPFAM" id="SSF52794">
    <property type="entry name" value="PTS system IIB component-like"/>
    <property type="match status" value="1"/>
</dbReference>
<evidence type="ECO:0000256" key="1">
    <source>
        <dbReference type="ARBA" id="ARBA00001655"/>
    </source>
</evidence>
<dbReference type="OrthoDB" id="3239954at2"/>
<dbReference type="GO" id="GO:0022872">
    <property type="term" value="F:protein-N(PI)-phosphohistidine-mannitol phosphotransferase system transmembrane transporter activity"/>
    <property type="evidence" value="ECO:0007669"/>
    <property type="project" value="InterPro"/>
</dbReference>
<dbReference type="Gene3D" id="3.40.50.2300">
    <property type="match status" value="1"/>
</dbReference>
<evidence type="ECO:0000256" key="12">
    <source>
        <dbReference type="ARBA" id="ARBA00022692"/>
    </source>
</evidence>
<evidence type="ECO:0000259" key="17">
    <source>
        <dbReference type="PROSITE" id="PS51099"/>
    </source>
</evidence>
<evidence type="ECO:0000256" key="3">
    <source>
        <dbReference type="ARBA" id="ARBA00004651"/>
    </source>
</evidence>
<accession>A0A430ARK7</accession>